<dbReference type="SUPFAM" id="SSF51905">
    <property type="entry name" value="FAD/NAD(P)-binding domain"/>
    <property type="match status" value="1"/>
</dbReference>
<dbReference type="GO" id="GO:0016614">
    <property type="term" value="F:oxidoreductase activity, acting on CH-OH group of donors"/>
    <property type="evidence" value="ECO:0007669"/>
    <property type="project" value="InterPro"/>
</dbReference>
<organism evidence="3 4">
    <name type="scientific">Phytophthora cactorum</name>
    <dbReference type="NCBI Taxonomy" id="29920"/>
    <lineage>
        <taxon>Eukaryota</taxon>
        <taxon>Sar</taxon>
        <taxon>Stramenopiles</taxon>
        <taxon>Oomycota</taxon>
        <taxon>Peronosporomycetes</taxon>
        <taxon>Peronosporales</taxon>
        <taxon>Peronosporaceae</taxon>
        <taxon>Phytophthora</taxon>
    </lineage>
</organism>
<feature type="compositionally biased region" description="Low complexity" evidence="1">
    <location>
        <begin position="95"/>
        <end position="127"/>
    </location>
</feature>
<evidence type="ECO:0000259" key="2">
    <source>
        <dbReference type="Pfam" id="PF05199"/>
    </source>
</evidence>
<dbReference type="InterPro" id="IPR007867">
    <property type="entry name" value="GMC_OxRtase_C"/>
</dbReference>
<dbReference type="Gene3D" id="3.50.50.60">
    <property type="entry name" value="FAD/NAD(P)-binding domain"/>
    <property type="match status" value="1"/>
</dbReference>
<evidence type="ECO:0000256" key="1">
    <source>
        <dbReference type="SAM" id="MobiDB-lite"/>
    </source>
</evidence>
<protein>
    <recommendedName>
        <fullName evidence="2">Glucose-methanol-choline oxidoreductase C-terminal domain-containing protein</fullName>
    </recommendedName>
</protein>
<dbReference type="InterPro" id="IPR036188">
    <property type="entry name" value="FAD/NAD-bd_sf"/>
</dbReference>
<dbReference type="PANTHER" id="PTHR47190">
    <property type="entry name" value="DEHYDROGENASE, PUTATIVE-RELATED"/>
    <property type="match status" value="1"/>
</dbReference>
<dbReference type="AlphaFoldDB" id="A0A8T1GX91"/>
<sequence>YASKSDPTLPSASTTTAGSMIASSVTGSHFVGTARMGTRQDGNSVVGVNTRVWGTDNLFVVDASIHPDLPTGNTQAIVMVAAEHAAQKILKRDQASSTTPTTTTTPSAVTTASSVATPATSTKAASSECRLSGGRRGVLA</sequence>
<dbReference type="InterPro" id="IPR053208">
    <property type="entry name" value="GMC_Oxidoreductase_CD"/>
</dbReference>
<feature type="non-terminal residue" evidence="3">
    <location>
        <position position="1"/>
    </location>
</feature>
<feature type="domain" description="Glucose-methanol-choline oxidoreductase C-terminal" evidence="2">
    <location>
        <begin position="18"/>
        <end position="82"/>
    </location>
</feature>
<name>A0A8T1GX91_9STRA</name>
<evidence type="ECO:0000313" key="3">
    <source>
        <dbReference type="EMBL" id="KAG3180189.1"/>
    </source>
</evidence>
<gene>
    <name evidence="3" type="ORF">PC129_g25431</name>
</gene>
<comment type="caution">
    <text evidence="3">The sequence shown here is derived from an EMBL/GenBank/DDBJ whole genome shotgun (WGS) entry which is preliminary data.</text>
</comment>
<evidence type="ECO:0000313" key="4">
    <source>
        <dbReference type="Proteomes" id="UP000760860"/>
    </source>
</evidence>
<dbReference type="PANTHER" id="PTHR47190:SF4">
    <property type="entry name" value="DEHYDROGENASE, PUTATIVE-RELATED"/>
    <property type="match status" value="1"/>
</dbReference>
<dbReference type="Proteomes" id="UP000760860">
    <property type="component" value="Unassembled WGS sequence"/>
</dbReference>
<dbReference type="EMBL" id="RCMV01006090">
    <property type="protein sequence ID" value="KAG3180189.1"/>
    <property type="molecule type" value="Genomic_DNA"/>
</dbReference>
<accession>A0A8T1GX91</accession>
<proteinExistence type="predicted"/>
<feature type="region of interest" description="Disordered" evidence="1">
    <location>
        <begin position="90"/>
        <end position="140"/>
    </location>
</feature>
<dbReference type="Pfam" id="PF05199">
    <property type="entry name" value="GMC_oxred_C"/>
    <property type="match status" value="1"/>
</dbReference>
<reference evidence="3" key="1">
    <citation type="submission" date="2018-05" db="EMBL/GenBank/DDBJ databases">
        <title>Effector identification in a new, highly contiguous assembly of the strawberry crown rot pathogen Phytophthora cactorum.</title>
        <authorList>
            <person name="Armitage A.D."/>
            <person name="Nellist C.F."/>
            <person name="Bates H."/>
            <person name="Vickerstaff R.J."/>
            <person name="Harrison R.J."/>
        </authorList>
    </citation>
    <scope>NUCLEOTIDE SEQUENCE</scope>
    <source>
        <strain evidence="3">P421</strain>
    </source>
</reference>